<keyword evidence="1" id="KW-0813">Transport</keyword>
<dbReference type="InterPro" id="IPR003593">
    <property type="entry name" value="AAA+_ATPase"/>
</dbReference>
<dbReference type="NCBIfam" id="TIGR04406">
    <property type="entry name" value="LPS_export_lptB"/>
    <property type="match status" value="1"/>
</dbReference>
<dbReference type="RefSeq" id="WP_168820510.1">
    <property type="nucleotide sequence ID" value="NZ_CP051217.1"/>
</dbReference>
<feature type="domain" description="ABC transporter" evidence="4">
    <location>
        <begin position="22"/>
        <end position="254"/>
    </location>
</feature>
<dbReference type="PANTHER" id="PTHR45772">
    <property type="entry name" value="CONSERVED COMPONENT OF ABC TRANSPORTER FOR NATURAL AMINO ACIDS-RELATED"/>
    <property type="match status" value="1"/>
</dbReference>
<dbReference type="InterPro" id="IPR030921">
    <property type="entry name" value="LPS_export_LptB"/>
</dbReference>
<organism evidence="5 6">
    <name type="scientific">Parasphingorhabdus halotolerans</name>
    <dbReference type="NCBI Taxonomy" id="2725558"/>
    <lineage>
        <taxon>Bacteria</taxon>
        <taxon>Pseudomonadati</taxon>
        <taxon>Pseudomonadota</taxon>
        <taxon>Alphaproteobacteria</taxon>
        <taxon>Sphingomonadales</taxon>
        <taxon>Sphingomonadaceae</taxon>
        <taxon>Parasphingorhabdus</taxon>
    </lineage>
</organism>
<dbReference type="KEGG" id="phao:HF685_13965"/>
<dbReference type="InterPro" id="IPR051120">
    <property type="entry name" value="ABC_AA/LPS_Transport"/>
</dbReference>
<name>A0A6H2DPH9_9SPHN</name>
<keyword evidence="2" id="KW-0547">Nucleotide-binding</keyword>
<dbReference type="Pfam" id="PF00005">
    <property type="entry name" value="ABC_tran"/>
    <property type="match status" value="1"/>
</dbReference>
<proteinExistence type="predicted"/>
<evidence type="ECO:0000313" key="5">
    <source>
        <dbReference type="EMBL" id="QJB70244.1"/>
    </source>
</evidence>
<dbReference type="GO" id="GO:0055085">
    <property type="term" value="P:transmembrane transport"/>
    <property type="evidence" value="ECO:0007669"/>
    <property type="project" value="InterPro"/>
</dbReference>
<accession>A0A6H2DPH9</accession>
<dbReference type="InterPro" id="IPR027417">
    <property type="entry name" value="P-loop_NTPase"/>
</dbReference>
<dbReference type="PROSITE" id="PS50893">
    <property type="entry name" value="ABC_TRANSPORTER_2"/>
    <property type="match status" value="1"/>
</dbReference>
<keyword evidence="6" id="KW-1185">Reference proteome</keyword>
<dbReference type="EMBL" id="CP051217">
    <property type="protein sequence ID" value="QJB70244.1"/>
    <property type="molecule type" value="Genomic_DNA"/>
</dbReference>
<dbReference type="InterPro" id="IPR003439">
    <property type="entry name" value="ABC_transporter-like_ATP-bd"/>
</dbReference>
<sequence length="256" mass="28298">MKHIVIPQPAIASNTAVPDSVLSVVSVSKAFGRHEVLHGISLDVKRGEIVGLLGPDGAGKTVTFFSILGLVKINAGQILIGHDDVSKMPLDKRALRGLGYLPQEASIFATMSVEQNILTVLELSEPDPVARQKKLQELLEEFHIEYVRNAPGRALSGGERRRCEIARAMAAQPSVMLLDEPFAGIDPMSVRDITHMIRKLKDHNIGVLMTDQNVHELVDLLDRVYVIHEGQIVFHGTPEVMLEDEMVREIYLGDEF</sequence>
<gene>
    <name evidence="5" type="primary">lptB</name>
    <name evidence="5" type="ORF">HF685_13965</name>
</gene>
<evidence type="ECO:0000256" key="2">
    <source>
        <dbReference type="ARBA" id="ARBA00022741"/>
    </source>
</evidence>
<evidence type="ECO:0000256" key="1">
    <source>
        <dbReference type="ARBA" id="ARBA00022448"/>
    </source>
</evidence>
<evidence type="ECO:0000256" key="3">
    <source>
        <dbReference type="ARBA" id="ARBA00022840"/>
    </source>
</evidence>
<evidence type="ECO:0000259" key="4">
    <source>
        <dbReference type="PROSITE" id="PS50893"/>
    </source>
</evidence>
<dbReference type="Proteomes" id="UP000501600">
    <property type="component" value="Chromosome"/>
</dbReference>
<keyword evidence="3 5" id="KW-0067">ATP-binding</keyword>
<dbReference type="AlphaFoldDB" id="A0A6H2DPH9"/>
<protein>
    <submittedName>
        <fullName evidence="5">LPS export ABC transporter ATP-binding protein</fullName>
    </submittedName>
</protein>
<dbReference type="SUPFAM" id="SSF52540">
    <property type="entry name" value="P-loop containing nucleoside triphosphate hydrolases"/>
    <property type="match status" value="1"/>
</dbReference>
<evidence type="ECO:0000313" key="6">
    <source>
        <dbReference type="Proteomes" id="UP000501600"/>
    </source>
</evidence>
<dbReference type="PANTHER" id="PTHR45772:SF10">
    <property type="entry name" value="LIPOPOLYSACCHARIDE EXPORT SYSTEM ATP-BINDING PROTEIN LPTB"/>
    <property type="match status" value="1"/>
</dbReference>
<dbReference type="GO" id="GO:0016887">
    <property type="term" value="F:ATP hydrolysis activity"/>
    <property type="evidence" value="ECO:0007669"/>
    <property type="project" value="InterPro"/>
</dbReference>
<dbReference type="SMART" id="SM00382">
    <property type="entry name" value="AAA"/>
    <property type="match status" value="1"/>
</dbReference>
<dbReference type="Gene3D" id="3.40.50.300">
    <property type="entry name" value="P-loop containing nucleotide triphosphate hydrolases"/>
    <property type="match status" value="1"/>
</dbReference>
<dbReference type="GO" id="GO:0043190">
    <property type="term" value="C:ATP-binding cassette (ABC) transporter complex"/>
    <property type="evidence" value="ECO:0007669"/>
    <property type="project" value="InterPro"/>
</dbReference>
<dbReference type="GO" id="GO:0005524">
    <property type="term" value="F:ATP binding"/>
    <property type="evidence" value="ECO:0007669"/>
    <property type="project" value="UniProtKB-KW"/>
</dbReference>
<reference evidence="5 6" key="1">
    <citation type="submission" date="2020-04" db="EMBL/GenBank/DDBJ databases">
        <title>Genome sequence for Sphingorhabdus sp. strain M1.</title>
        <authorList>
            <person name="Park S.-J."/>
        </authorList>
    </citation>
    <scope>NUCLEOTIDE SEQUENCE [LARGE SCALE GENOMIC DNA]</scope>
    <source>
        <strain evidence="5 6">JK6</strain>
    </source>
</reference>